<sequence>MATTANVTTIPILSRPKQTAEHFQVSIMTLHRWSKQPGFPTPIKRGQIVLHDTSAIAVWLSGGDDK</sequence>
<name>A0A1H1XMV2_9GAMM</name>
<accession>A0A1H1XMV2</accession>
<dbReference type="Gene3D" id="1.10.10.10">
    <property type="entry name" value="Winged helix-like DNA-binding domain superfamily/Winged helix DNA-binding domain"/>
    <property type="match status" value="1"/>
</dbReference>
<protein>
    <recommendedName>
        <fullName evidence="3">DNA-binding protein</fullName>
    </recommendedName>
</protein>
<evidence type="ECO:0000313" key="1">
    <source>
        <dbReference type="EMBL" id="SDT10036.1"/>
    </source>
</evidence>
<proteinExistence type="predicted"/>
<organism evidence="1 2">
    <name type="scientific">Halopseudomonas sabulinigri</name>
    <dbReference type="NCBI Taxonomy" id="472181"/>
    <lineage>
        <taxon>Bacteria</taxon>
        <taxon>Pseudomonadati</taxon>
        <taxon>Pseudomonadota</taxon>
        <taxon>Gammaproteobacteria</taxon>
        <taxon>Pseudomonadales</taxon>
        <taxon>Pseudomonadaceae</taxon>
        <taxon>Halopseudomonas</taxon>
    </lineage>
</organism>
<dbReference type="InterPro" id="IPR009061">
    <property type="entry name" value="DNA-bd_dom_put_sf"/>
</dbReference>
<dbReference type="STRING" id="472181.SAMN05216271_3587"/>
<dbReference type="Proteomes" id="UP000243413">
    <property type="component" value="Chromosome I"/>
</dbReference>
<evidence type="ECO:0000313" key="2">
    <source>
        <dbReference type="Proteomes" id="UP000243413"/>
    </source>
</evidence>
<evidence type="ECO:0008006" key="3">
    <source>
        <dbReference type="Google" id="ProtNLM"/>
    </source>
</evidence>
<reference evidence="2" key="1">
    <citation type="submission" date="2016-10" db="EMBL/GenBank/DDBJ databases">
        <authorList>
            <person name="Varghese N."/>
            <person name="Submissions S."/>
        </authorList>
    </citation>
    <scope>NUCLEOTIDE SEQUENCE [LARGE SCALE GENOMIC DNA]</scope>
    <source>
        <strain evidence="2">JCM 14963</strain>
    </source>
</reference>
<gene>
    <name evidence="1" type="ORF">SAMN05216271_3587</name>
</gene>
<dbReference type="AlphaFoldDB" id="A0A1H1XMV2"/>
<dbReference type="SUPFAM" id="SSF46955">
    <property type="entry name" value="Putative DNA-binding domain"/>
    <property type="match status" value="1"/>
</dbReference>
<dbReference type="InterPro" id="IPR036388">
    <property type="entry name" value="WH-like_DNA-bd_sf"/>
</dbReference>
<dbReference type="EMBL" id="LT629763">
    <property type="protein sequence ID" value="SDT10036.1"/>
    <property type="molecule type" value="Genomic_DNA"/>
</dbReference>